<protein>
    <submittedName>
        <fullName evidence="1">Uncharacterized protein</fullName>
    </submittedName>
</protein>
<name>A0A9X2JYP7_9MICO</name>
<dbReference type="InterPro" id="IPR043857">
    <property type="entry name" value="DUF5819"/>
</dbReference>
<proteinExistence type="predicted"/>
<dbReference type="Pfam" id="PF19136">
    <property type="entry name" value="DUF5819"/>
    <property type="match status" value="1"/>
</dbReference>
<sequence>MLSGPGAPASGTLCAVSTAREGPDSGAPAVSRRLRAAGLVAWAVLAAHLVATVLWTAPGRLTGHDEPLSDQPVTTPAHRVLRAWMTPVFDQGWSLFAPEPLHVDYVLRVRGVWASGPGGALEPGPWTDATAVETRALMGHVLPAATERPARRLAAEVRAAYLALPDDARVLALGSTGGSRADLTDAGAPAAVVDRYLAADRALTAYATQVVSAERAAPDDGDPVYVQAAVVRREVAPPGAPAPPPDELTLGARAPLRLPGQDDAAFAATWARLGGRAP</sequence>
<dbReference type="EMBL" id="JAMTCS010000019">
    <property type="protein sequence ID" value="MCP2267438.1"/>
    <property type="molecule type" value="Genomic_DNA"/>
</dbReference>
<gene>
    <name evidence="1" type="ORF">APR03_004815</name>
</gene>
<dbReference type="AlphaFoldDB" id="A0A9X2JYP7"/>
<accession>A0A9X2JYP7</accession>
<comment type="caution">
    <text evidence="1">The sequence shown here is derived from an EMBL/GenBank/DDBJ whole genome shotgun (WGS) entry which is preliminary data.</text>
</comment>
<evidence type="ECO:0000313" key="2">
    <source>
        <dbReference type="Proteomes" id="UP001139493"/>
    </source>
</evidence>
<reference evidence="1" key="1">
    <citation type="submission" date="2022-06" db="EMBL/GenBank/DDBJ databases">
        <title>Genomic Encyclopedia of Archaeal and Bacterial Type Strains, Phase II (KMG-II): from individual species to whole genera.</title>
        <authorList>
            <person name="Goeker M."/>
        </authorList>
    </citation>
    <scope>NUCLEOTIDE SEQUENCE</scope>
    <source>
        <strain evidence="1">DSM 26652</strain>
    </source>
</reference>
<evidence type="ECO:0000313" key="1">
    <source>
        <dbReference type="EMBL" id="MCP2267438.1"/>
    </source>
</evidence>
<dbReference type="Proteomes" id="UP001139493">
    <property type="component" value="Unassembled WGS sequence"/>
</dbReference>
<organism evidence="1 2">
    <name type="scientific">Promicromonospora thailandica</name>
    <dbReference type="NCBI Taxonomy" id="765201"/>
    <lineage>
        <taxon>Bacteria</taxon>
        <taxon>Bacillati</taxon>
        <taxon>Actinomycetota</taxon>
        <taxon>Actinomycetes</taxon>
        <taxon>Micrococcales</taxon>
        <taxon>Promicromonosporaceae</taxon>
        <taxon>Promicromonospora</taxon>
    </lineage>
</organism>
<keyword evidence="2" id="KW-1185">Reference proteome</keyword>